<comment type="caution">
    <text evidence="1">The sequence shown here is derived from an EMBL/GenBank/DDBJ whole genome shotgun (WGS) entry which is preliminary data.</text>
</comment>
<gene>
    <name evidence="1" type="ORF">GCM10009102_12550</name>
</gene>
<name>A0ABP3SUI7_9SPHN</name>
<evidence type="ECO:0000313" key="1">
    <source>
        <dbReference type="EMBL" id="GAA0664562.1"/>
    </source>
</evidence>
<protein>
    <recommendedName>
        <fullName evidence="3">SH3 domain-containing protein</fullName>
    </recommendedName>
</protein>
<dbReference type="Proteomes" id="UP001500238">
    <property type="component" value="Unassembled WGS sequence"/>
</dbReference>
<proteinExistence type="predicted"/>
<organism evidence="1 2">
    <name type="scientific">Sphingomonas insulae</name>
    <dbReference type="NCBI Taxonomy" id="424800"/>
    <lineage>
        <taxon>Bacteria</taxon>
        <taxon>Pseudomonadati</taxon>
        <taxon>Pseudomonadota</taxon>
        <taxon>Alphaproteobacteria</taxon>
        <taxon>Sphingomonadales</taxon>
        <taxon>Sphingomonadaceae</taxon>
        <taxon>Sphingomonas</taxon>
    </lineage>
</organism>
<dbReference type="RefSeq" id="WP_163958882.1">
    <property type="nucleotide sequence ID" value="NZ_CP048422.1"/>
</dbReference>
<keyword evidence="2" id="KW-1185">Reference proteome</keyword>
<accession>A0ABP3SUI7</accession>
<sequence length="88" mass="9596">MRGDLADVRLAEQVFAPHYAAPLKARTLHDIAVFSDRNLSEPLADLAKGEVFEVLELAGRHAWGVAIRAGCVGYVDRTALDKVSDFDS</sequence>
<dbReference type="EMBL" id="BAAAES010000007">
    <property type="protein sequence ID" value="GAA0664562.1"/>
    <property type="molecule type" value="Genomic_DNA"/>
</dbReference>
<evidence type="ECO:0000313" key="2">
    <source>
        <dbReference type="Proteomes" id="UP001500238"/>
    </source>
</evidence>
<evidence type="ECO:0008006" key="3">
    <source>
        <dbReference type="Google" id="ProtNLM"/>
    </source>
</evidence>
<reference evidence="2" key="1">
    <citation type="journal article" date="2019" name="Int. J. Syst. Evol. Microbiol.">
        <title>The Global Catalogue of Microorganisms (GCM) 10K type strain sequencing project: providing services to taxonomists for standard genome sequencing and annotation.</title>
        <authorList>
            <consortium name="The Broad Institute Genomics Platform"/>
            <consortium name="The Broad Institute Genome Sequencing Center for Infectious Disease"/>
            <person name="Wu L."/>
            <person name="Ma J."/>
        </authorList>
    </citation>
    <scope>NUCLEOTIDE SEQUENCE [LARGE SCALE GENOMIC DNA]</scope>
    <source>
        <strain evidence="2">JCM 14603</strain>
    </source>
</reference>